<protein>
    <submittedName>
        <fullName evidence="1">Uncharacterized protein</fullName>
    </submittedName>
</protein>
<evidence type="ECO:0000313" key="2">
    <source>
        <dbReference type="Proteomes" id="UP000257109"/>
    </source>
</evidence>
<organism evidence="1 2">
    <name type="scientific">Mucuna pruriens</name>
    <name type="common">Velvet bean</name>
    <name type="synonym">Dolichos pruriens</name>
    <dbReference type="NCBI Taxonomy" id="157652"/>
    <lineage>
        <taxon>Eukaryota</taxon>
        <taxon>Viridiplantae</taxon>
        <taxon>Streptophyta</taxon>
        <taxon>Embryophyta</taxon>
        <taxon>Tracheophyta</taxon>
        <taxon>Spermatophyta</taxon>
        <taxon>Magnoliopsida</taxon>
        <taxon>eudicotyledons</taxon>
        <taxon>Gunneridae</taxon>
        <taxon>Pentapetalae</taxon>
        <taxon>rosids</taxon>
        <taxon>fabids</taxon>
        <taxon>Fabales</taxon>
        <taxon>Fabaceae</taxon>
        <taxon>Papilionoideae</taxon>
        <taxon>50 kb inversion clade</taxon>
        <taxon>NPAAA clade</taxon>
        <taxon>indigoferoid/millettioid clade</taxon>
        <taxon>Phaseoleae</taxon>
        <taxon>Mucuna</taxon>
    </lineage>
</organism>
<dbReference type="OrthoDB" id="1750196at2759"/>
<sequence>MLTMFIDTLSSPFYDKVVESVASSFTDLVTVGERIKSGIKRGKFAQINSSIGFAKKLDQEKKGKSQCHPARITIPLQSRQESISIPHPNLSEQARVTHSSRKFTTVAIGRISASNPIEN</sequence>
<dbReference type="AlphaFoldDB" id="A0A371EFG7"/>
<comment type="caution">
    <text evidence="1">The sequence shown here is derived from an EMBL/GenBank/DDBJ whole genome shotgun (WGS) entry which is preliminary data.</text>
</comment>
<gene>
    <name evidence="1" type="ORF">CR513_56603</name>
</gene>
<dbReference type="EMBL" id="QJKJ01014222">
    <property type="protein sequence ID" value="RDX64792.1"/>
    <property type="molecule type" value="Genomic_DNA"/>
</dbReference>
<name>A0A371EFG7_MUCPR</name>
<dbReference type="Proteomes" id="UP000257109">
    <property type="component" value="Unassembled WGS sequence"/>
</dbReference>
<feature type="non-terminal residue" evidence="1">
    <location>
        <position position="1"/>
    </location>
</feature>
<keyword evidence="2" id="KW-1185">Reference proteome</keyword>
<accession>A0A371EFG7</accession>
<evidence type="ECO:0000313" key="1">
    <source>
        <dbReference type="EMBL" id="RDX64792.1"/>
    </source>
</evidence>
<reference evidence="1" key="1">
    <citation type="submission" date="2018-05" db="EMBL/GenBank/DDBJ databases">
        <title>Draft genome of Mucuna pruriens seed.</title>
        <authorList>
            <person name="Nnadi N.E."/>
            <person name="Vos R."/>
            <person name="Hasami M.H."/>
            <person name="Devisetty U.K."/>
            <person name="Aguiy J.C."/>
        </authorList>
    </citation>
    <scope>NUCLEOTIDE SEQUENCE [LARGE SCALE GENOMIC DNA]</scope>
    <source>
        <strain evidence="1">JCA_2017</strain>
    </source>
</reference>
<proteinExistence type="predicted"/>